<dbReference type="Proteomes" id="UP000023152">
    <property type="component" value="Unassembled WGS sequence"/>
</dbReference>
<feature type="transmembrane region" description="Helical" evidence="3">
    <location>
        <begin position="252"/>
        <end position="272"/>
    </location>
</feature>
<feature type="transmembrane region" description="Helical" evidence="3">
    <location>
        <begin position="441"/>
        <end position="464"/>
    </location>
</feature>
<keyword evidence="3" id="KW-0472">Membrane</keyword>
<name>X6M1Q0_RETFI</name>
<keyword evidence="3" id="KW-0812">Transmembrane</keyword>
<feature type="transmembrane region" description="Helical" evidence="3">
    <location>
        <begin position="39"/>
        <end position="60"/>
    </location>
</feature>
<accession>X6M1Q0</accession>
<proteinExistence type="predicted"/>
<feature type="region of interest" description="Disordered" evidence="2">
    <location>
        <begin position="88"/>
        <end position="127"/>
    </location>
</feature>
<dbReference type="AlphaFoldDB" id="X6M1Q0"/>
<organism evidence="4 5">
    <name type="scientific">Reticulomyxa filosa</name>
    <dbReference type="NCBI Taxonomy" id="46433"/>
    <lineage>
        <taxon>Eukaryota</taxon>
        <taxon>Sar</taxon>
        <taxon>Rhizaria</taxon>
        <taxon>Retaria</taxon>
        <taxon>Foraminifera</taxon>
        <taxon>Monothalamids</taxon>
        <taxon>Reticulomyxidae</taxon>
        <taxon>Reticulomyxa</taxon>
    </lineage>
</organism>
<gene>
    <name evidence="4" type="ORF">RFI_30050</name>
</gene>
<feature type="transmembrane region" description="Helical" evidence="3">
    <location>
        <begin position="222"/>
        <end position="246"/>
    </location>
</feature>
<evidence type="ECO:0000313" key="4">
    <source>
        <dbReference type="EMBL" id="ETO07342.1"/>
    </source>
</evidence>
<evidence type="ECO:0000256" key="3">
    <source>
        <dbReference type="SAM" id="Phobius"/>
    </source>
</evidence>
<feature type="transmembrane region" description="Helical" evidence="3">
    <location>
        <begin position="321"/>
        <end position="342"/>
    </location>
</feature>
<keyword evidence="1" id="KW-0175">Coiled coil</keyword>
<protein>
    <submittedName>
        <fullName evidence="4">Uncharacterized protein</fullName>
    </submittedName>
</protein>
<keyword evidence="5" id="KW-1185">Reference proteome</keyword>
<evidence type="ECO:0000256" key="1">
    <source>
        <dbReference type="SAM" id="Coils"/>
    </source>
</evidence>
<sequence length="522" mass="61215">MDSGYLFADTLTIKEAWSVVANKRVHSESPEESDPLELMLVQLIVPLTAKASLFCFFFFLNFQKKKKKKRFEKECFGNWVPEMKRMSTCEEKERKEGVNETEHKSNEAKSQQQQQQQQQQQPQPLEREEPNMELVQQIDNNETTNAGSMSSLAIASATHESGTWSHDHVFPSLQNVLTHSAQLEQELQDKQQELVKAKRMLKEYQNLMNSLILKLEFRHFTLLLLCLLFQSLFYMYTYIFVVYAYVTFFLCMYSFCYIPHFNHTTFFFFFFLKKSDTIKLSSQKKTKETEEKTDERVTLVQSKITNELQRALPTMITYIEAMFRLLFILFVVLLYIVCIYVYDSPFWWNQLLGCETRIQVLAKRLANVCDLVLGFCDVCNAFSDNCDRIYRAVKQSWEDAENEYAMDILSLNAQMNEFAQQFLDMSSASRQLGATVNIHQYIHACTYICTYMYIYMYIYFANLFCDIESEWKMLELIVCVCVCVCVMDKDKHRIDSAHSGIYEKARECSACLIEGTGRIERA</sequence>
<evidence type="ECO:0000256" key="2">
    <source>
        <dbReference type="SAM" id="MobiDB-lite"/>
    </source>
</evidence>
<keyword evidence="3" id="KW-1133">Transmembrane helix</keyword>
<feature type="compositionally biased region" description="Low complexity" evidence="2">
    <location>
        <begin position="111"/>
        <end position="124"/>
    </location>
</feature>
<feature type="non-terminal residue" evidence="4">
    <location>
        <position position="522"/>
    </location>
</feature>
<feature type="coiled-coil region" evidence="1">
    <location>
        <begin position="173"/>
        <end position="214"/>
    </location>
</feature>
<reference evidence="4 5" key="1">
    <citation type="journal article" date="2013" name="Curr. Biol.">
        <title>The Genome of the Foraminiferan Reticulomyxa filosa.</title>
        <authorList>
            <person name="Glockner G."/>
            <person name="Hulsmann N."/>
            <person name="Schleicher M."/>
            <person name="Noegel A.A."/>
            <person name="Eichinger L."/>
            <person name="Gallinger C."/>
            <person name="Pawlowski J."/>
            <person name="Sierra R."/>
            <person name="Euteneuer U."/>
            <person name="Pillet L."/>
            <person name="Moustafa A."/>
            <person name="Platzer M."/>
            <person name="Groth M."/>
            <person name="Szafranski K."/>
            <person name="Schliwa M."/>
        </authorList>
    </citation>
    <scope>NUCLEOTIDE SEQUENCE [LARGE SCALE GENOMIC DNA]</scope>
</reference>
<comment type="caution">
    <text evidence="4">The sequence shown here is derived from an EMBL/GenBank/DDBJ whole genome shotgun (WGS) entry which is preliminary data.</text>
</comment>
<dbReference type="EMBL" id="ASPP01026250">
    <property type="protein sequence ID" value="ETO07342.1"/>
    <property type="molecule type" value="Genomic_DNA"/>
</dbReference>
<evidence type="ECO:0000313" key="5">
    <source>
        <dbReference type="Proteomes" id="UP000023152"/>
    </source>
</evidence>
<feature type="compositionally biased region" description="Basic and acidic residues" evidence="2">
    <location>
        <begin position="88"/>
        <end position="107"/>
    </location>
</feature>